<feature type="DNA-binding region" description="OmpR/PhoB-type" evidence="3">
    <location>
        <begin position="1"/>
        <end position="90"/>
    </location>
</feature>
<accession>A0A9Q9IPY2</accession>
<feature type="compositionally biased region" description="Pro residues" evidence="4">
    <location>
        <begin position="272"/>
        <end position="284"/>
    </location>
</feature>
<proteinExistence type="inferred from homology"/>
<dbReference type="Gene3D" id="3.40.50.300">
    <property type="entry name" value="P-loop containing nucleotide triphosphate hydrolases"/>
    <property type="match status" value="1"/>
</dbReference>
<dbReference type="SUPFAM" id="SSF52540">
    <property type="entry name" value="P-loop containing nucleoside triphosphate hydrolases"/>
    <property type="match status" value="1"/>
</dbReference>
<dbReference type="EMBL" id="CP073767">
    <property type="protein sequence ID" value="UWZ57259.1"/>
    <property type="molecule type" value="Genomic_DNA"/>
</dbReference>
<dbReference type="GO" id="GO:0006355">
    <property type="term" value="P:regulation of DNA-templated transcription"/>
    <property type="evidence" value="ECO:0007669"/>
    <property type="project" value="InterPro"/>
</dbReference>
<dbReference type="InterPro" id="IPR011990">
    <property type="entry name" value="TPR-like_helical_dom_sf"/>
</dbReference>
<dbReference type="SUPFAM" id="SSF46894">
    <property type="entry name" value="C-terminal effector domain of the bipartite response regulators"/>
    <property type="match status" value="1"/>
</dbReference>
<dbReference type="OrthoDB" id="33864at2"/>
<dbReference type="Gene3D" id="1.10.10.10">
    <property type="entry name" value="Winged helix-like DNA-binding domain superfamily/Winged helix DNA-binding domain"/>
    <property type="match status" value="1"/>
</dbReference>
<dbReference type="GO" id="GO:0003677">
    <property type="term" value="F:DNA binding"/>
    <property type="evidence" value="ECO:0007669"/>
    <property type="project" value="UniProtKB-UniRule"/>
</dbReference>
<protein>
    <submittedName>
        <fullName evidence="6">AfsR/SARP family transcriptional regulator</fullName>
    </submittedName>
</protein>
<evidence type="ECO:0000313" key="6">
    <source>
        <dbReference type="EMBL" id="UWZ57259.1"/>
    </source>
</evidence>
<dbReference type="PANTHER" id="PTHR47691">
    <property type="entry name" value="REGULATOR-RELATED"/>
    <property type="match status" value="1"/>
</dbReference>
<dbReference type="SMART" id="SM01043">
    <property type="entry name" value="BTAD"/>
    <property type="match status" value="1"/>
</dbReference>
<dbReference type="Proteomes" id="UP001058003">
    <property type="component" value="Chromosome"/>
</dbReference>
<evidence type="ECO:0000256" key="1">
    <source>
        <dbReference type="ARBA" id="ARBA00005820"/>
    </source>
</evidence>
<evidence type="ECO:0000256" key="3">
    <source>
        <dbReference type="PROSITE-ProRule" id="PRU01091"/>
    </source>
</evidence>
<dbReference type="CDD" id="cd15831">
    <property type="entry name" value="BTAD"/>
    <property type="match status" value="1"/>
</dbReference>
<dbReference type="Pfam" id="PF25872">
    <property type="entry name" value="HTH_77"/>
    <property type="match status" value="1"/>
</dbReference>
<dbReference type="InterPro" id="IPR016032">
    <property type="entry name" value="Sig_transdc_resp-reg_C-effctor"/>
</dbReference>
<dbReference type="RefSeq" id="WP_043788041.1">
    <property type="nucleotide sequence ID" value="NZ_CP073767.1"/>
</dbReference>
<comment type="similarity">
    <text evidence="1">Belongs to the AfsR/DnrI/RedD regulatory family.</text>
</comment>
<dbReference type="InterPro" id="IPR005158">
    <property type="entry name" value="BTAD"/>
</dbReference>
<keyword evidence="7" id="KW-1185">Reference proteome</keyword>
<feature type="region of interest" description="Disordered" evidence="4">
    <location>
        <begin position="245"/>
        <end position="350"/>
    </location>
</feature>
<feature type="compositionally biased region" description="Low complexity" evidence="4">
    <location>
        <begin position="246"/>
        <end position="271"/>
    </location>
</feature>
<dbReference type="GO" id="GO:0000160">
    <property type="term" value="P:phosphorelay signal transduction system"/>
    <property type="evidence" value="ECO:0007669"/>
    <property type="project" value="InterPro"/>
</dbReference>
<name>A0A9Q9IPY2_9ACTN</name>
<keyword evidence="2 3" id="KW-0238">DNA-binding</keyword>
<gene>
    <name evidence="6" type="ORF">Daura_14450</name>
</gene>
<dbReference type="InterPro" id="IPR058852">
    <property type="entry name" value="HTH_77"/>
</dbReference>
<reference evidence="6" key="1">
    <citation type="submission" date="2021-04" db="EMBL/GenBank/DDBJ databases">
        <title>Dactylosporangium aurantiacum NRRL B-8018 full assembly.</title>
        <authorList>
            <person name="Hartkoorn R.C."/>
            <person name="Beaudoing E."/>
            <person name="Hot D."/>
        </authorList>
    </citation>
    <scope>NUCLEOTIDE SEQUENCE</scope>
    <source>
        <strain evidence="6">NRRL B-8018</strain>
    </source>
</reference>
<dbReference type="PROSITE" id="PS51755">
    <property type="entry name" value="OMPR_PHOB"/>
    <property type="match status" value="1"/>
</dbReference>
<dbReference type="AlphaFoldDB" id="A0A9Q9IPY2"/>
<dbReference type="SMART" id="SM00862">
    <property type="entry name" value="Trans_reg_C"/>
    <property type="match status" value="1"/>
</dbReference>
<feature type="domain" description="OmpR/PhoB-type" evidence="5">
    <location>
        <begin position="1"/>
        <end position="90"/>
    </location>
</feature>
<evidence type="ECO:0000256" key="4">
    <source>
        <dbReference type="SAM" id="MobiDB-lite"/>
    </source>
</evidence>
<feature type="compositionally biased region" description="Pro residues" evidence="4">
    <location>
        <begin position="328"/>
        <end position="343"/>
    </location>
</feature>
<dbReference type="PANTHER" id="PTHR47691:SF3">
    <property type="entry name" value="HTH-TYPE TRANSCRIPTIONAL REGULATOR RV0890C-RELATED"/>
    <property type="match status" value="1"/>
</dbReference>
<dbReference type="InterPro" id="IPR036388">
    <property type="entry name" value="WH-like_DNA-bd_sf"/>
</dbReference>
<feature type="compositionally biased region" description="Pro residues" evidence="4">
    <location>
        <begin position="297"/>
        <end position="318"/>
    </location>
</feature>
<dbReference type="KEGG" id="daur:Daura_14450"/>
<evidence type="ECO:0000259" key="5">
    <source>
        <dbReference type="PROSITE" id="PS51755"/>
    </source>
</evidence>
<sequence>MRIGVLGPLEVRAASGAPVEVGGARLRLLVTLLALEAGRTVTPGRLADGIWGDTPPGDAGNALQSLVSRLRRVLPDGMLAARPGGYLLDVAAGDVDHLRFTDLVERGRALLPHDPAAGAGLLREAEALWRGPALADAGDAPFARGWRARLDELRLAAAEDRIDAELGLGVRAVAELEAMVAAHPLRERLVGLLMRALHAEGRTADALRAFDRCRQLLADELGADPSAVLTATHLAILRNTPPAPPLSAALPRSAARPPSAAPSPSAARPLSAGPPPPAGPPPSAARPTSVRPTAHATPPPFPIPEPPPEAEAPVPTPKAPALAGEAPAPTPGPSTPAGLPGPPRRGNLRAPLTSFVGRDDEVRAVRGLVGQARLVTLVGPGGAGKTRLATEVGRGLPDAPDGGVWLVELASVTGGPASGPASGPADPSDIVQAVWTALGMRDPAGTTGPGRRVSAADGSVGLDRLADALAYRRILLIVDNCEHVVGAAAVLVDRLLGDCPHLRVLATSREPLGITGEVLVPVGPLPGDALDSPAARLLSDRAAAVRPGFRLDGSALRICRALDGMPLAIELAAARCRSMTAAQVADRLDDRFRLLTRGSRTALPRHQTLRAVVDWSWDLLTGAEQVMLRRLAVFPGGATLEAAAAVCDPDGTLGDPVELVAALVDKSLLVEVDGRYRMLETIRAYGLERLDEQGETARLRHRHATWFLALAERLEPSLRTAEQLTSLALLSAEHENLHGALRRAVADGDADLAVRFVLVLGWYWWMRGHRVEGAGLAVAALALDGPVDPDARAMACGVAAVNGFDGIGDNAQLDAWFTESFTYQGGHPMFRLFQAVSMLFREGSTRATLDHIEALTSDPDPWLASLGELLLCHAEMNIGLPYDVAAARFEKALAGFREIGERWGLAAALQSFAEILARRGDYAEAVEHLEEGLRLFAELGTTEDRSAAEVRLAQLHELLGRPEQAELVLDQARRTALQVGLPDGIALVEYVYADRALRAGRLAEARRRFDEAARVLAGGRASPQLLAAVHGGLAVVRAREGAPAEARAMAAVALEHARDALDGPVAGAVLEDAAEVVLLHGDAATAVTLLTAAERVRGGPDRTRPHLVTLADAARAALTDAQRAAAVARGRATTIETAADLL</sequence>
<dbReference type="Pfam" id="PF03704">
    <property type="entry name" value="BTAD"/>
    <property type="match status" value="1"/>
</dbReference>
<dbReference type="InterPro" id="IPR001867">
    <property type="entry name" value="OmpR/PhoB-type_DNA-bd"/>
</dbReference>
<dbReference type="InterPro" id="IPR027417">
    <property type="entry name" value="P-loop_NTPase"/>
</dbReference>
<dbReference type="SUPFAM" id="SSF48452">
    <property type="entry name" value="TPR-like"/>
    <property type="match status" value="3"/>
</dbReference>
<evidence type="ECO:0000256" key="2">
    <source>
        <dbReference type="ARBA" id="ARBA00023125"/>
    </source>
</evidence>
<organism evidence="6 7">
    <name type="scientific">Dactylosporangium aurantiacum</name>
    <dbReference type="NCBI Taxonomy" id="35754"/>
    <lineage>
        <taxon>Bacteria</taxon>
        <taxon>Bacillati</taxon>
        <taxon>Actinomycetota</taxon>
        <taxon>Actinomycetes</taxon>
        <taxon>Micromonosporales</taxon>
        <taxon>Micromonosporaceae</taxon>
        <taxon>Dactylosporangium</taxon>
    </lineage>
</organism>
<dbReference type="Gene3D" id="1.25.40.10">
    <property type="entry name" value="Tetratricopeptide repeat domain"/>
    <property type="match status" value="2"/>
</dbReference>
<evidence type="ECO:0000313" key="7">
    <source>
        <dbReference type="Proteomes" id="UP001058003"/>
    </source>
</evidence>